<sequence length="74" mass="9054">KASYSWSKKWGLAFFSNTIPRDQFMQILRFIRFDKRTERSERLRTNKFALISEIWNKFLYTIVKAVVNPTKMFR</sequence>
<dbReference type="EMBL" id="CAJDYZ010003235">
    <property type="protein sequence ID" value="CAD1469963.1"/>
    <property type="molecule type" value="Genomic_DNA"/>
</dbReference>
<evidence type="ECO:0008006" key="3">
    <source>
        <dbReference type="Google" id="ProtNLM"/>
    </source>
</evidence>
<accession>A0A6V7GWZ9</accession>
<feature type="non-terminal residue" evidence="1">
    <location>
        <position position="1"/>
    </location>
</feature>
<comment type="caution">
    <text evidence="1">The sequence shown here is derived from an EMBL/GenBank/DDBJ whole genome shotgun (WGS) entry which is preliminary data.</text>
</comment>
<dbReference type="AlphaFoldDB" id="A0A6V7GWZ9"/>
<organism evidence="1 2">
    <name type="scientific">Heterotrigona itama</name>
    <dbReference type="NCBI Taxonomy" id="395501"/>
    <lineage>
        <taxon>Eukaryota</taxon>
        <taxon>Metazoa</taxon>
        <taxon>Ecdysozoa</taxon>
        <taxon>Arthropoda</taxon>
        <taxon>Hexapoda</taxon>
        <taxon>Insecta</taxon>
        <taxon>Pterygota</taxon>
        <taxon>Neoptera</taxon>
        <taxon>Endopterygota</taxon>
        <taxon>Hymenoptera</taxon>
        <taxon>Apocrita</taxon>
        <taxon>Aculeata</taxon>
        <taxon>Apoidea</taxon>
        <taxon>Anthophila</taxon>
        <taxon>Apidae</taxon>
        <taxon>Heterotrigona</taxon>
    </lineage>
</organism>
<evidence type="ECO:0000313" key="2">
    <source>
        <dbReference type="Proteomes" id="UP000752696"/>
    </source>
</evidence>
<evidence type="ECO:0000313" key="1">
    <source>
        <dbReference type="EMBL" id="CAD1469963.1"/>
    </source>
</evidence>
<protein>
    <recommendedName>
        <fullName evidence="3">PiggyBac transposable element-derived protein domain-containing protein</fullName>
    </recommendedName>
</protein>
<dbReference type="Proteomes" id="UP000752696">
    <property type="component" value="Unassembled WGS sequence"/>
</dbReference>
<name>A0A6V7GWZ9_9HYME</name>
<gene>
    <name evidence="1" type="ORF">MHI_LOCUS170548</name>
</gene>
<dbReference type="OrthoDB" id="8123139at2759"/>
<keyword evidence="2" id="KW-1185">Reference proteome</keyword>
<proteinExistence type="predicted"/>
<reference evidence="1" key="1">
    <citation type="submission" date="2020-07" db="EMBL/GenBank/DDBJ databases">
        <authorList>
            <person name="Nazaruddin N."/>
        </authorList>
    </citation>
    <scope>NUCLEOTIDE SEQUENCE</scope>
</reference>